<feature type="region of interest" description="CPSase" evidence="8">
    <location>
        <begin position="1"/>
        <end position="192"/>
    </location>
</feature>
<dbReference type="InterPro" id="IPR017926">
    <property type="entry name" value="GATASE"/>
</dbReference>
<name>A0ABS3AJR3_9PSED</name>
<keyword evidence="11" id="KW-1185">Reference proteome</keyword>
<comment type="catalytic activity">
    <reaction evidence="8">
        <text>L-glutamine + H2O = L-glutamate + NH4(+)</text>
        <dbReference type="Rhea" id="RHEA:15889"/>
        <dbReference type="ChEBI" id="CHEBI:15377"/>
        <dbReference type="ChEBI" id="CHEBI:28938"/>
        <dbReference type="ChEBI" id="CHEBI:29985"/>
        <dbReference type="ChEBI" id="CHEBI:58359"/>
    </reaction>
</comment>
<evidence type="ECO:0000256" key="7">
    <source>
        <dbReference type="ARBA" id="ARBA00048816"/>
    </source>
</evidence>
<dbReference type="HAMAP" id="MF_01209">
    <property type="entry name" value="CPSase_S_chain"/>
    <property type="match status" value="1"/>
</dbReference>
<keyword evidence="3 8" id="KW-0436">Ligase</keyword>
<feature type="active site" evidence="8">
    <location>
        <position position="353"/>
    </location>
</feature>
<feature type="binding site" evidence="8">
    <location>
        <position position="273"/>
    </location>
    <ligand>
        <name>L-glutamine</name>
        <dbReference type="ChEBI" id="CHEBI:58359"/>
    </ligand>
</feature>
<protein>
    <recommendedName>
        <fullName evidence="8">Carbamoyl phosphate synthase small chain</fullName>
        <ecNumber evidence="8">6.3.5.5</ecNumber>
    </recommendedName>
    <alternativeName>
        <fullName evidence="8">Carbamoyl phosphate synthetase glutamine chain</fullName>
    </alternativeName>
</protein>
<dbReference type="Gene3D" id="3.50.30.20">
    <property type="entry name" value="Carbamoyl-phosphate synthase small subunit, N-terminal domain"/>
    <property type="match status" value="1"/>
</dbReference>
<evidence type="ECO:0000256" key="2">
    <source>
        <dbReference type="ARBA" id="ARBA00007800"/>
    </source>
</evidence>
<dbReference type="PRINTS" id="PR00096">
    <property type="entry name" value="GATASE"/>
</dbReference>
<dbReference type="InterPro" id="IPR006274">
    <property type="entry name" value="CarbamoylP_synth_ssu"/>
</dbReference>
<feature type="active site" description="Nucleophile" evidence="8">
    <location>
        <position position="269"/>
    </location>
</feature>
<keyword evidence="4 8" id="KW-0547">Nucleotide-binding</keyword>
<dbReference type="InterPro" id="IPR029062">
    <property type="entry name" value="Class_I_gatase-like"/>
</dbReference>
<dbReference type="PRINTS" id="PR00099">
    <property type="entry name" value="CPSGATASE"/>
</dbReference>
<dbReference type="PROSITE" id="PS51273">
    <property type="entry name" value="GATASE_TYPE_1"/>
    <property type="match status" value="1"/>
</dbReference>
<feature type="binding site" evidence="8">
    <location>
        <position position="243"/>
    </location>
    <ligand>
        <name>L-glutamine</name>
        <dbReference type="ChEBI" id="CHEBI:58359"/>
    </ligand>
</feature>
<dbReference type="InterPro" id="IPR050472">
    <property type="entry name" value="Anth_synth/Amidotransfase"/>
</dbReference>
<dbReference type="CDD" id="cd01744">
    <property type="entry name" value="GATase1_CPSase"/>
    <property type="match status" value="1"/>
</dbReference>
<reference evidence="10 11" key="1">
    <citation type="journal article" date="2021" name="Int. J. Syst. Evol. Microbiol.">
        <title>Pseudomonas piscium sp. nov., Pseudomonas pisciculturae sp. nov., Pseudomonas mucoides sp. nov. and Pseudomonas neuropathica sp. nov. isolated from rainbow trout.</title>
        <authorList>
            <person name="Duman M."/>
            <person name="Mulet M."/>
            <person name="Altun S."/>
            <person name="Saticioglu I.B."/>
            <person name="Gomila M."/>
            <person name="Lalucat J."/>
            <person name="Garcia-Valdes E."/>
        </authorList>
    </citation>
    <scope>NUCLEOTIDE SEQUENCE [LARGE SCALE GENOMIC DNA]</scope>
    <source>
        <strain evidence="10 11">LMG 28632</strain>
    </source>
</reference>
<feature type="binding site" evidence="8">
    <location>
        <position position="270"/>
    </location>
    <ligand>
        <name>L-glutamine</name>
        <dbReference type="ChEBI" id="CHEBI:58359"/>
    </ligand>
</feature>
<dbReference type="EC" id="6.3.5.5" evidence="8"/>
<dbReference type="SMART" id="SM01097">
    <property type="entry name" value="CPSase_sm_chain"/>
    <property type="match status" value="1"/>
</dbReference>
<dbReference type="PANTHER" id="PTHR43418">
    <property type="entry name" value="MULTIFUNCTIONAL TRYPTOPHAN BIOSYNTHESIS PROTEIN-RELATED"/>
    <property type="match status" value="1"/>
</dbReference>
<keyword evidence="6 8" id="KW-0315">Glutamine amidotransferase</keyword>
<dbReference type="InterPro" id="IPR002474">
    <property type="entry name" value="CarbamoylP_synth_ssu_N"/>
</dbReference>
<organism evidence="10 11">
    <name type="scientific">Pseudomonas gregormendelii</name>
    <dbReference type="NCBI Taxonomy" id="1628277"/>
    <lineage>
        <taxon>Bacteria</taxon>
        <taxon>Pseudomonadati</taxon>
        <taxon>Pseudomonadota</taxon>
        <taxon>Gammaproteobacteria</taxon>
        <taxon>Pseudomonadales</taxon>
        <taxon>Pseudomonadaceae</taxon>
        <taxon>Pseudomonas</taxon>
    </lineage>
</organism>
<comment type="catalytic activity">
    <reaction evidence="7 8">
        <text>hydrogencarbonate + L-glutamine + 2 ATP + H2O = carbamoyl phosphate + L-glutamate + 2 ADP + phosphate + 2 H(+)</text>
        <dbReference type="Rhea" id="RHEA:18633"/>
        <dbReference type="ChEBI" id="CHEBI:15377"/>
        <dbReference type="ChEBI" id="CHEBI:15378"/>
        <dbReference type="ChEBI" id="CHEBI:17544"/>
        <dbReference type="ChEBI" id="CHEBI:29985"/>
        <dbReference type="ChEBI" id="CHEBI:30616"/>
        <dbReference type="ChEBI" id="CHEBI:43474"/>
        <dbReference type="ChEBI" id="CHEBI:58228"/>
        <dbReference type="ChEBI" id="CHEBI:58359"/>
        <dbReference type="ChEBI" id="CHEBI:456216"/>
        <dbReference type="EC" id="6.3.5.5"/>
    </reaction>
</comment>
<keyword evidence="8" id="KW-0028">Amino-acid biosynthesis</keyword>
<dbReference type="Pfam" id="PF00988">
    <property type="entry name" value="CPSase_sm_chain"/>
    <property type="match status" value="1"/>
</dbReference>
<dbReference type="PANTHER" id="PTHR43418:SF7">
    <property type="entry name" value="CARBAMOYL-PHOSPHATE SYNTHASE SMALL CHAIN"/>
    <property type="match status" value="1"/>
</dbReference>
<comment type="function">
    <text evidence="8">Small subunit of the glutamine-dependent carbamoyl phosphate synthetase (CPSase). CPSase catalyzes the formation of carbamoyl phosphate from the ammonia moiety of glutamine, carbonate, and phosphate donated by ATP, constituting the first step of 2 biosynthetic pathways, one leading to arginine and/or urea and the other to pyrimidine nucleotides. The small subunit (glutamine amidotransferase) binds and cleaves glutamine to supply the large subunit with the substrate ammonia.</text>
</comment>
<evidence type="ECO:0000313" key="10">
    <source>
        <dbReference type="EMBL" id="MBN3967221.1"/>
    </source>
</evidence>
<evidence type="ECO:0000256" key="5">
    <source>
        <dbReference type="ARBA" id="ARBA00022840"/>
    </source>
</evidence>
<evidence type="ECO:0000259" key="9">
    <source>
        <dbReference type="SMART" id="SM01097"/>
    </source>
</evidence>
<proteinExistence type="inferred from homology"/>
<evidence type="ECO:0000256" key="3">
    <source>
        <dbReference type="ARBA" id="ARBA00022598"/>
    </source>
</evidence>
<evidence type="ECO:0000256" key="8">
    <source>
        <dbReference type="HAMAP-Rule" id="MF_01209"/>
    </source>
</evidence>
<evidence type="ECO:0000313" key="11">
    <source>
        <dbReference type="Proteomes" id="UP000772591"/>
    </source>
</evidence>
<comment type="similarity">
    <text evidence="2 8">Belongs to the CarA family.</text>
</comment>
<comment type="pathway">
    <text evidence="8">Pyrimidine metabolism; UMP biosynthesis via de novo pathway; (S)-dihydroorotate from bicarbonate: step 1/3.</text>
</comment>
<comment type="pathway">
    <text evidence="1 8">Amino-acid biosynthesis; L-arginine biosynthesis; carbamoyl phosphate from bicarbonate: step 1/1.</text>
</comment>
<sequence>MTKPAILALADGSIFRGEAIGADGQTVGEVVFNTAMTGYQEILTDPSYAQQIVTLTYPHIGNTGTTPEDAESDRVWSAGLVIRDLPLVASNWRNTMSLSDYLKANNVVAIAGIDTRRLTRILREKGAQNGCIMAGDNISEEAAIAAAQGFPGLKGMDLAKVVSTKEQYEWRSTVWDLKTDSHATIDASELPYHVVAYDYGVKLNILRMLVERGCRVTVVPAQTPAADVLAMKPDGVFLSNGPGDPEPCDYAIQAIKDVLETEIPVFGICLGHQLLALASGAKTLKMGHGHHGANHPVQDLDSGVVMITSQNHGFAVDEATLPANVRAIHKSLFDGTLQGIERTDKSAFSFQGHPEASPGPNDVAPLFDRFINEMAKRR</sequence>
<gene>
    <name evidence="8 10" type="primary">carA</name>
    <name evidence="10" type="ORF">IMW75_18310</name>
</gene>
<feature type="active site" evidence="8">
    <location>
        <position position="355"/>
    </location>
</feature>
<evidence type="ECO:0000256" key="6">
    <source>
        <dbReference type="ARBA" id="ARBA00022962"/>
    </source>
</evidence>
<keyword evidence="5 8" id="KW-0067">ATP-binding</keyword>
<evidence type="ECO:0000256" key="4">
    <source>
        <dbReference type="ARBA" id="ARBA00022741"/>
    </source>
</evidence>
<dbReference type="RefSeq" id="WP_045060050.1">
    <property type="nucleotide sequence ID" value="NZ_JADEVO010000027.1"/>
</dbReference>
<keyword evidence="8" id="KW-0055">Arginine biosynthesis</keyword>
<dbReference type="SUPFAM" id="SSF52317">
    <property type="entry name" value="Class I glutamine amidotransferase-like"/>
    <property type="match status" value="1"/>
</dbReference>
<dbReference type="SUPFAM" id="SSF52021">
    <property type="entry name" value="Carbamoyl phosphate synthetase, small subunit N-terminal domain"/>
    <property type="match status" value="1"/>
</dbReference>
<dbReference type="InterPro" id="IPR036480">
    <property type="entry name" value="CarbP_synth_ssu_N_sf"/>
</dbReference>
<evidence type="ECO:0000256" key="1">
    <source>
        <dbReference type="ARBA" id="ARBA00005077"/>
    </source>
</evidence>
<comment type="caution">
    <text evidence="10">The sequence shown here is derived from an EMBL/GenBank/DDBJ whole genome shotgun (WGS) entry which is preliminary data.</text>
</comment>
<feature type="binding site" evidence="8">
    <location>
        <position position="311"/>
    </location>
    <ligand>
        <name>L-glutamine</name>
        <dbReference type="ChEBI" id="CHEBI:58359"/>
    </ligand>
</feature>
<feature type="domain" description="Carbamoyl-phosphate synthase small subunit N-terminal" evidence="9">
    <location>
        <begin position="3"/>
        <end position="133"/>
    </location>
</feature>
<keyword evidence="8" id="KW-0665">Pyrimidine biosynthesis</keyword>
<comment type="subunit">
    <text evidence="8">Composed of two chains; the small (or glutamine) chain promotes the hydrolysis of glutamine to ammonia, which is used by the large (or ammonia) chain to synthesize carbamoyl phosphate. Tetramer of heterodimers (alpha,beta)4.</text>
</comment>
<dbReference type="NCBIfam" id="NF009475">
    <property type="entry name" value="PRK12838.1"/>
    <property type="match status" value="1"/>
</dbReference>
<dbReference type="Gene3D" id="3.40.50.880">
    <property type="match status" value="1"/>
</dbReference>
<dbReference type="Pfam" id="PF00117">
    <property type="entry name" value="GATase"/>
    <property type="match status" value="1"/>
</dbReference>
<feature type="binding site" evidence="8">
    <location>
        <position position="313"/>
    </location>
    <ligand>
        <name>L-glutamine</name>
        <dbReference type="ChEBI" id="CHEBI:58359"/>
    </ligand>
</feature>
<dbReference type="NCBIfam" id="TIGR01368">
    <property type="entry name" value="CPSaseIIsmall"/>
    <property type="match status" value="1"/>
</dbReference>
<dbReference type="EMBL" id="JADEVO010000027">
    <property type="protein sequence ID" value="MBN3967221.1"/>
    <property type="molecule type" value="Genomic_DNA"/>
</dbReference>
<accession>A0ABS3AJR3</accession>
<feature type="binding site" evidence="8">
    <location>
        <position position="314"/>
    </location>
    <ligand>
        <name>L-glutamine</name>
        <dbReference type="ChEBI" id="CHEBI:58359"/>
    </ligand>
</feature>
<dbReference type="GO" id="GO:0004088">
    <property type="term" value="F:carbamoyl-phosphate synthase (glutamine-hydrolyzing) activity"/>
    <property type="evidence" value="ECO:0007669"/>
    <property type="project" value="UniProtKB-EC"/>
</dbReference>
<feature type="binding site" evidence="8">
    <location>
        <position position="47"/>
    </location>
    <ligand>
        <name>L-glutamine</name>
        <dbReference type="ChEBI" id="CHEBI:58359"/>
    </ligand>
</feature>
<dbReference type="InterPro" id="IPR035686">
    <property type="entry name" value="CPSase_GATase1"/>
</dbReference>
<feature type="binding site" evidence="8">
    <location>
        <position position="241"/>
    </location>
    <ligand>
        <name>L-glutamine</name>
        <dbReference type="ChEBI" id="CHEBI:58359"/>
    </ligand>
</feature>
<dbReference type="Proteomes" id="UP000772591">
    <property type="component" value="Unassembled WGS sequence"/>
</dbReference>